<name>A0A919R7Q2_9ACTN</name>
<evidence type="ECO:0000256" key="1">
    <source>
        <dbReference type="SAM" id="MobiDB-lite"/>
    </source>
</evidence>
<gene>
    <name evidence="2" type="ORF">Sru01_61260</name>
</gene>
<feature type="region of interest" description="Disordered" evidence="1">
    <location>
        <begin position="1"/>
        <end position="27"/>
    </location>
</feature>
<dbReference type="Proteomes" id="UP000655287">
    <property type="component" value="Unassembled WGS sequence"/>
</dbReference>
<comment type="caution">
    <text evidence="2">The sequence shown here is derived from an EMBL/GenBank/DDBJ whole genome shotgun (WGS) entry which is preliminary data.</text>
</comment>
<keyword evidence="3" id="KW-1185">Reference proteome</keyword>
<evidence type="ECO:0000313" key="2">
    <source>
        <dbReference type="EMBL" id="GII81144.1"/>
    </source>
</evidence>
<evidence type="ECO:0000313" key="3">
    <source>
        <dbReference type="Proteomes" id="UP000655287"/>
    </source>
</evidence>
<protein>
    <submittedName>
        <fullName evidence="2">Uncharacterized protein</fullName>
    </submittedName>
</protein>
<proteinExistence type="predicted"/>
<sequence>MAKHSAYRSSHRRCGSPGGYSTPRQSAYCQPDVPTINIADLPVRGWMHARPRAIRTRPARRRTRAGGVPGTAAGRRRDKVAPSRREPGGIGDVRLRHTLDSDSM</sequence>
<feature type="region of interest" description="Disordered" evidence="1">
    <location>
        <begin position="54"/>
        <end position="104"/>
    </location>
</feature>
<dbReference type="AlphaFoldDB" id="A0A919R7Q2"/>
<dbReference type="EMBL" id="BOOU01000088">
    <property type="protein sequence ID" value="GII81144.1"/>
    <property type="molecule type" value="Genomic_DNA"/>
</dbReference>
<feature type="compositionally biased region" description="Basic and acidic residues" evidence="1">
    <location>
        <begin position="79"/>
        <end position="104"/>
    </location>
</feature>
<accession>A0A919R7Q2</accession>
<reference evidence="2" key="1">
    <citation type="submission" date="2021-01" db="EMBL/GenBank/DDBJ databases">
        <title>Whole genome shotgun sequence of Sphaerisporangium rufum NBRC 109079.</title>
        <authorList>
            <person name="Komaki H."/>
            <person name="Tamura T."/>
        </authorList>
    </citation>
    <scope>NUCLEOTIDE SEQUENCE</scope>
    <source>
        <strain evidence="2">NBRC 109079</strain>
    </source>
</reference>
<feature type="compositionally biased region" description="Basic residues" evidence="1">
    <location>
        <begin position="54"/>
        <end position="64"/>
    </location>
</feature>
<feature type="compositionally biased region" description="Basic residues" evidence="1">
    <location>
        <begin position="1"/>
        <end position="14"/>
    </location>
</feature>
<organism evidence="2 3">
    <name type="scientific">Sphaerisporangium rufum</name>
    <dbReference type="NCBI Taxonomy" id="1381558"/>
    <lineage>
        <taxon>Bacteria</taxon>
        <taxon>Bacillati</taxon>
        <taxon>Actinomycetota</taxon>
        <taxon>Actinomycetes</taxon>
        <taxon>Streptosporangiales</taxon>
        <taxon>Streptosporangiaceae</taxon>
        <taxon>Sphaerisporangium</taxon>
    </lineage>
</organism>